<sequence>MTAPRRKPRDREHREQAALFEWAELNKARHPDLRLLLAIPNGGDRHPAVAARLRAEGVRPGVPDLCLPVPRGGFHGLWIELKAPQEAGSRPGALEPGQLDWLDALNAHGYKAVARWGWEAARQTLIDYLEGKP</sequence>
<dbReference type="GO" id="GO:0003676">
    <property type="term" value="F:nucleic acid binding"/>
    <property type="evidence" value="ECO:0007669"/>
    <property type="project" value="InterPro"/>
</dbReference>
<keyword evidence="2" id="KW-0540">Nuclease</keyword>
<evidence type="ECO:0000313" key="6">
    <source>
        <dbReference type="Proteomes" id="UP000192923"/>
    </source>
</evidence>
<protein>
    <submittedName>
        <fullName evidence="5">VRR-NUC domain-containing protein</fullName>
    </submittedName>
</protein>
<dbReference type="SMART" id="SM00990">
    <property type="entry name" value="VRR_NUC"/>
    <property type="match status" value="1"/>
</dbReference>
<gene>
    <name evidence="5" type="ORF">SAMN02949497_3439</name>
</gene>
<evidence type="ECO:0000256" key="3">
    <source>
        <dbReference type="ARBA" id="ARBA00022801"/>
    </source>
</evidence>
<dbReference type="GO" id="GO:0016788">
    <property type="term" value="F:hydrolase activity, acting on ester bonds"/>
    <property type="evidence" value="ECO:0007669"/>
    <property type="project" value="InterPro"/>
</dbReference>
<dbReference type="Proteomes" id="UP000192923">
    <property type="component" value="Unassembled WGS sequence"/>
</dbReference>
<accession>A0A1Y6CZF3</accession>
<evidence type="ECO:0000256" key="1">
    <source>
        <dbReference type="ARBA" id="ARBA00001946"/>
    </source>
</evidence>
<comment type="cofactor">
    <cofactor evidence="1">
        <name>Mg(2+)</name>
        <dbReference type="ChEBI" id="CHEBI:18420"/>
    </cofactor>
</comment>
<organism evidence="5 6">
    <name type="scientific">Methylomagnum ishizawai</name>
    <dbReference type="NCBI Taxonomy" id="1760988"/>
    <lineage>
        <taxon>Bacteria</taxon>
        <taxon>Pseudomonadati</taxon>
        <taxon>Pseudomonadota</taxon>
        <taxon>Gammaproteobacteria</taxon>
        <taxon>Methylococcales</taxon>
        <taxon>Methylococcaceae</taxon>
        <taxon>Methylomagnum</taxon>
    </lineage>
</organism>
<evidence type="ECO:0000313" key="5">
    <source>
        <dbReference type="EMBL" id="SMF96058.1"/>
    </source>
</evidence>
<dbReference type="STRING" id="1760988.SAMN02949497_3439"/>
<dbReference type="InterPro" id="IPR014883">
    <property type="entry name" value="VRR_NUC"/>
</dbReference>
<evidence type="ECO:0000259" key="4">
    <source>
        <dbReference type="SMART" id="SM00990"/>
    </source>
</evidence>
<dbReference type="InterPro" id="IPR011856">
    <property type="entry name" value="tRNA_endonuc-like_dom_sf"/>
</dbReference>
<dbReference type="Gene3D" id="3.40.1350.10">
    <property type="match status" value="1"/>
</dbReference>
<keyword evidence="6" id="KW-1185">Reference proteome</keyword>
<keyword evidence="3" id="KW-0378">Hydrolase</keyword>
<proteinExistence type="predicted"/>
<evidence type="ECO:0000256" key="2">
    <source>
        <dbReference type="ARBA" id="ARBA00022722"/>
    </source>
</evidence>
<dbReference type="GO" id="GO:0004518">
    <property type="term" value="F:nuclease activity"/>
    <property type="evidence" value="ECO:0007669"/>
    <property type="project" value="UniProtKB-KW"/>
</dbReference>
<dbReference type="Pfam" id="PF08774">
    <property type="entry name" value="VRR_NUC"/>
    <property type="match status" value="1"/>
</dbReference>
<reference evidence="5 6" key="1">
    <citation type="submission" date="2016-12" db="EMBL/GenBank/DDBJ databases">
        <authorList>
            <person name="Song W.-J."/>
            <person name="Kurnit D.M."/>
        </authorList>
    </citation>
    <scope>NUCLEOTIDE SEQUENCE [LARGE SCALE GENOMIC DNA]</scope>
    <source>
        <strain evidence="5 6">175</strain>
    </source>
</reference>
<dbReference type="AlphaFoldDB" id="A0A1Y6CZF3"/>
<feature type="domain" description="VRR-NUC" evidence="4">
    <location>
        <begin position="10"/>
        <end position="119"/>
    </location>
</feature>
<name>A0A1Y6CZF3_9GAMM</name>
<dbReference type="EMBL" id="FXAM01000001">
    <property type="protein sequence ID" value="SMF96058.1"/>
    <property type="molecule type" value="Genomic_DNA"/>
</dbReference>
<dbReference type="RefSeq" id="WP_085214807.1">
    <property type="nucleotide sequence ID" value="NZ_FXAM01000001.1"/>
</dbReference>